<dbReference type="STRING" id="935700.jaqu_20480"/>
<dbReference type="InterPro" id="IPR050155">
    <property type="entry name" value="HAD-like_hydrolase_sf"/>
</dbReference>
<evidence type="ECO:0000313" key="1">
    <source>
        <dbReference type="EMBL" id="KIT16187.1"/>
    </source>
</evidence>
<dbReference type="GO" id="GO:0005829">
    <property type="term" value="C:cytosol"/>
    <property type="evidence" value="ECO:0007669"/>
    <property type="project" value="TreeGrafter"/>
</dbReference>
<reference evidence="1 2" key="1">
    <citation type="submission" date="2015-02" db="EMBL/GenBank/DDBJ databases">
        <title>Genome Sequence of Jannaschia aquimarina DSM28248, a member of the Roseobacter clade.</title>
        <authorList>
            <person name="Voget S."/>
            <person name="Daniel R."/>
        </authorList>
    </citation>
    <scope>NUCLEOTIDE SEQUENCE [LARGE SCALE GENOMIC DNA]</scope>
    <source>
        <strain evidence="1 2">GSW-M26</strain>
    </source>
</reference>
<organism evidence="1 2">
    <name type="scientific">Jannaschia aquimarina</name>
    <dbReference type="NCBI Taxonomy" id="935700"/>
    <lineage>
        <taxon>Bacteria</taxon>
        <taxon>Pseudomonadati</taxon>
        <taxon>Pseudomonadota</taxon>
        <taxon>Alphaproteobacteria</taxon>
        <taxon>Rhodobacterales</taxon>
        <taxon>Roseobacteraceae</taxon>
        <taxon>Jannaschia</taxon>
    </lineage>
</organism>
<dbReference type="EMBL" id="JYFE01000038">
    <property type="protein sequence ID" value="KIT16187.1"/>
    <property type="molecule type" value="Genomic_DNA"/>
</dbReference>
<name>A0A0D1CN38_9RHOB</name>
<protein>
    <submittedName>
        <fullName evidence="1">PpaX_1 protein</fullName>
        <ecNumber evidence="1">3.6.1.1</ecNumber>
    </submittedName>
</protein>
<dbReference type="InterPro" id="IPR006439">
    <property type="entry name" value="HAD-SF_hydro_IA"/>
</dbReference>
<dbReference type="GO" id="GO:0004427">
    <property type="term" value="F:inorganic diphosphate phosphatase activity"/>
    <property type="evidence" value="ECO:0007669"/>
    <property type="project" value="UniProtKB-EC"/>
</dbReference>
<accession>A0A0D1CN38</accession>
<dbReference type="Proteomes" id="UP000032232">
    <property type="component" value="Unassembled WGS sequence"/>
</dbReference>
<dbReference type="EC" id="3.6.1.1" evidence="1"/>
<dbReference type="PANTHER" id="PTHR43434">
    <property type="entry name" value="PHOSPHOGLYCOLATE PHOSPHATASE"/>
    <property type="match status" value="1"/>
</dbReference>
<dbReference type="PATRIC" id="fig|935700.4.peg.2114"/>
<sequence length="180" mass="19752">MVDVLASDAPRTLREKIVAGYRLRYFDAVENEDPPVFDGAEPAILRLKAAGVQMGLTTGKSQRSLDFVLERMRWRDWFATIQTADDNPSKPDPTMIVRALAETGREASDTILVGDTRYDMRMARAAGVPAIGVGWGYNAPDELRAEGASAIATDFGHLVSILSAWRQTHDDAADMAVRDV</sequence>
<dbReference type="NCBIfam" id="TIGR01549">
    <property type="entry name" value="HAD-SF-IA-v1"/>
    <property type="match status" value="1"/>
</dbReference>
<keyword evidence="2" id="KW-1185">Reference proteome</keyword>
<dbReference type="InterPro" id="IPR036412">
    <property type="entry name" value="HAD-like_sf"/>
</dbReference>
<dbReference type="GO" id="GO:0006281">
    <property type="term" value="P:DNA repair"/>
    <property type="evidence" value="ECO:0007669"/>
    <property type="project" value="TreeGrafter"/>
</dbReference>
<proteinExistence type="predicted"/>
<dbReference type="SUPFAM" id="SSF56784">
    <property type="entry name" value="HAD-like"/>
    <property type="match status" value="1"/>
</dbReference>
<comment type="caution">
    <text evidence="1">The sequence shown here is derived from an EMBL/GenBank/DDBJ whole genome shotgun (WGS) entry which is preliminary data.</text>
</comment>
<dbReference type="InterPro" id="IPR041492">
    <property type="entry name" value="HAD_2"/>
</dbReference>
<dbReference type="Pfam" id="PF13419">
    <property type="entry name" value="HAD_2"/>
    <property type="match status" value="1"/>
</dbReference>
<evidence type="ECO:0000313" key="2">
    <source>
        <dbReference type="Proteomes" id="UP000032232"/>
    </source>
</evidence>
<gene>
    <name evidence="1" type="primary">ppaX_1</name>
    <name evidence="1" type="ORF">jaqu_20480</name>
</gene>
<dbReference type="AlphaFoldDB" id="A0A0D1CN38"/>
<dbReference type="InterPro" id="IPR023214">
    <property type="entry name" value="HAD_sf"/>
</dbReference>
<keyword evidence="1" id="KW-0378">Hydrolase</keyword>
<dbReference type="Gene3D" id="3.40.50.1000">
    <property type="entry name" value="HAD superfamily/HAD-like"/>
    <property type="match status" value="1"/>
</dbReference>
<dbReference type="GO" id="GO:0008967">
    <property type="term" value="F:phosphoglycolate phosphatase activity"/>
    <property type="evidence" value="ECO:0007669"/>
    <property type="project" value="TreeGrafter"/>
</dbReference>
<dbReference type="PANTHER" id="PTHR43434:SF24">
    <property type="entry name" value="HYDROLASE-RELATED"/>
    <property type="match status" value="1"/>
</dbReference>